<sequence length="251" mass="26441">MTTPTALAVERGCASTVIPSASSHPTSASSIGSLTTSAVISSASTSPSSSSSIGSFKTSTVIPSASSHPTSTSSIGSLTTSTVVPSASSHPTNASSIGSFKTSTVIPSAFSHPTSGSSIGSFKSRSPISECVDPRVWEQAFSEHKVTCVCMDLMTGERKTVIRPRVSNERLLRAFLIGLGTSTVGLILFTLVYFTVKTIKKWAKDRKAQQANDYLSDKEEKRPSKWGVLSCFHCGDLAVHMHTNDPSAAYK</sequence>
<gene>
    <name evidence="3" type="ORF">PoB_007575300</name>
</gene>
<feature type="region of interest" description="Disordered" evidence="1">
    <location>
        <begin position="61"/>
        <end position="96"/>
    </location>
</feature>
<evidence type="ECO:0000313" key="3">
    <source>
        <dbReference type="EMBL" id="GFO49248.1"/>
    </source>
</evidence>
<protein>
    <submittedName>
        <fullName evidence="3">Uncharacterized protein</fullName>
    </submittedName>
</protein>
<dbReference type="AlphaFoldDB" id="A0AAV4DY87"/>
<keyword evidence="2" id="KW-0812">Transmembrane</keyword>
<accession>A0AAV4DY87</accession>
<feature type="transmembrane region" description="Helical" evidence="2">
    <location>
        <begin position="171"/>
        <end position="196"/>
    </location>
</feature>
<keyword evidence="4" id="KW-1185">Reference proteome</keyword>
<proteinExistence type="predicted"/>
<feature type="compositionally biased region" description="Low complexity" evidence="1">
    <location>
        <begin position="61"/>
        <end position="82"/>
    </location>
</feature>
<dbReference type="EMBL" id="BLXT01008461">
    <property type="protein sequence ID" value="GFO49248.1"/>
    <property type="molecule type" value="Genomic_DNA"/>
</dbReference>
<evidence type="ECO:0000256" key="2">
    <source>
        <dbReference type="SAM" id="Phobius"/>
    </source>
</evidence>
<keyword evidence="2" id="KW-0472">Membrane</keyword>
<organism evidence="3 4">
    <name type="scientific">Plakobranchus ocellatus</name>
    <dbReference type="NCBI Taxonomy" id="259542"/>
    <lineage>
        <taxon>Eukaryota</taxon>
        <taxon>Metazoa</taxon>
        <taxon>Spiralia</taxon>
        <taxon>Lophotrochozoa</taxon>
        <taxon>Mollusca</taxon>
        <taxon>Gastropoda</taxon>
        <taxon>Heterobranchia</taxon>
        <taxon>Euthyneura</taxon>
        <taxon>Panpulmonata</taxon>
        <taxon>Sacoglossa</taxon>
        <taxon>Placobranchoidea</taxon>
        <taxon>Plakobranchidae</taxon>
        <taxon>Plakobranchus</taxon>
    </lineage>
</organism>
<comment type="caution">
    <text evidence="3">The sequence shown here is derived from an EMBL/GenBank/DDBJ whole genome shotgun (WGS) entry which is preliminary data.</text>
</comment>
<evidence type="ECO:0000256" key="1">
    <source>
        <dbReference type="SAM" id="MobiDB-lite"/>
    </source>
</evidence>
<reference evidence="3 4" key="1">
    <citation type="journal article" date="2021" name="Elife">
        <title>Chloroplast acquisition without the gene transfer in kleptoplastic sea slugs, Plakobranchus ocellatus.</title>
        <authorList>
            <person name="Maeda T."/>
            <person name="Takahashi S."/>
            <person name="Yoshida T."/>
            <person name="Shimamura S."/>
            <person name="Takaki Y."/>
            <person name="Nagai Y."/>
            <person name="Toyoda A."/>
            <person name="Suzuki Y."/>
            <person name="Arimoto A."/>
            <person name="Ishii H."/>
            <person name="Satoh N."/>
            <person name="Nishiyama T."/>
            <person name="Hasebe M."/>
            <person name="Maruyama T."/>
            <person name="Minagawa J."/>
            <person name="Obokata J."/>
            <person name="Shigenobu S."/>
        </authorList>
    </citation>
    <scope>NUCLEOTIDE SEQUENCE [LARGE SCALE GENOMIC DNA]</scope>
</reference>
<feature type="compositionally biased region" description="Polar residues" evidence="1">
    <location>
        <begin position="83"/>
        <end position="96"/>
    </location>
</feature>
<name>A0AAV4DY87_9GAST</name>
<dbReference type="Proteomes" id="UP000735302">
    <property type="component" value="Unassembled WGS sequence"/>
</dbReference>
<keyword evidence="2" id="KW-1133">Transmembrane helix</keyword>
<evidence type="ECO:0000313" key="4">
    <source>
        <dbReference type="Proteomes" id="UP000735302"/>
    </source>
</evidence>